<sequence>MSHEEQIVQIFSRLKEIFILENFQFKIMRRQIDEEGRGVLNLKRSYRLAHTSLKNKTITVDIYTPRFRKPKSIRSILNILAHEIAHHQKLPFRQRFRGRIITRQHYPAFYEQVNKNIEKIKRDEILKEYFK</sequence>
<dbReference type="Proteomes" id="UP000182465">
    <property type="component" value="Unassembled WGS sequence"/>
</dbReference>
<dbReference type="EMBL" id="MNVB01000070">
    <property type="protein sequence ID" value="OIO15964.1"/>
    <property type="molecule type" value="Genomic_DNA"/>
</dbReference>
<gene>
    <name evidence="1" type="ORF">AUJ29_03285</name>
</gene>
<comment type="caution">
    <text evidence="1">The sequence shown here is derived from an EMBL/GenBank/DDBJ whole genome shotgun (WGS) entry which is preliminary data.</text>
</comment>
<evidence type="ECO:0008006" key="3">
    <source>
        <dbReference type="Google" id="ProtNLM"/>
    </source>
</evidence>
<organism evidence="1 2">
    <name type="scientific">Candidatus Kuenenbacteria bacterium CG1_02_38_13</name>
    <dbReference type="NCBI Taxonomy" id="1805235"/>
    <lineage>
        <taxon>Bacteria</taxon>
        <taxon>Candidatus Kueneniibacteriota</taxon>
    </lineage>
</organism>
<accession>A0A1J4TUL4</accession>
<name>A0A1J4TUL4_9BACT</name>
<protein>
    <recommendedName>
        <fullName evidence="3">SprT-like domain-containing protein</fullName>
    </recommendedName>
</protein>
<reference evidence="1 2" key="1">
    <citation type="journal article" date="2016" name="Environ. Microbiol.">
        <title>Genomic resolution of a cold subsurface aquifer community provides metabolic insights for novel microbes adapted to high CO concentrations.</title>
        <authorList>
            <person name="Probst A.J."/>
            <person name="Castelle C.J."/>
            <person name="Singh A."/>
            <person name="Brown C.T."/>
            <person name="Anantharaman K."/>
            <person name="Sharon I."/>
            <person name="Hug L.A."/>
            <person name="Burstein D."/>
            <person name="Emerson J.B."/>
            <person name="Thomas B.C."/>
            <person name="Banfield J.F."/>
        </authorList>
    </citation>
    <scope>NUCLEOTIDE SEQUENCE [LARGE SCALE GENOMIC DNA]</scope>
    <source>
        <strain evidence="1">CG1_02_38_13</strain>
    </source>
</reference>
<evidence type="ECO:0000313" key="2">
    <source>
        <dbReference type="Proteomes" id="UP000182465"/>
    </source>
</evidence>
<dbReference type="AlphaFoldDB" id="A0A1J4TUL4"/>
<proteinExistence type="predicted"/>
<evidence type="ECO:0000313" key="1">
    <source>
        <dbReference type="EMBL" id="OIO15964.1"/>
    </source>
</evidence>